<evidence type="ECO:0000313" key="3">
    <source>
        <dbReference type="Proteomes" id="UP000093129"/>
    </source>
</evidence>
<dbReference type="GO" id="GO:0003677">
    <property type="term" value="F:DNA binding"/>
    <property type="evidence" value="ECO:0007669"/>
    <property type="project" value="InterPro"/>
</dbReference>
<proteinExistence type="predicted"/>
<dbReference type="InterPro" id="IPR000551">
    <property type="entry name" value="MerR-type_HTH_dom"/>
</dbReference>
<dbReference type="PROSITE" id="PS50937">
    <property type="entry name" value="HTH_MERR_2"/>
    <property type="match status" value="1"/>
</dbReference>
<organism evidence="2 3">
    <name type="scientific">Acidithiobacillus ferrivorans</name>
    <dbReference type="NCBI Taxonomy" id="160808"/>
    <lineage>
        <taxon>Bacteria</taxon>
        <taxon>Pseudomonadati</taxon>
        <taxon>Pseudomonadota</taxon>
        <taxon>Acidithiobacillia</taxon>
        <taxon>Acidithiobacillales</taxon>
        <taxon>Acidithiobacillaceae</taxon>
        <taxon>Acidithiobacillus</taxon>
    </lineage>
</organism>
<gene>
    <name evidence="2" type="ORF">BBC27_12100</name>
</gene>
<accession>A0A1B9BY69</accession>
<dbReference type="Pfam" id="PF13411">
    <property type="entry name" value="MerR_1"/>
    <property type="match status" value="1"/>
</dbReference>
<dbReference type="InterPro" id="IPR009061">
    <property type="entry name" value="DNA-bd_dom_put_sf"/>
</dbReference>
<dbReference type="Proteomes" id="UP000093129">
    <property type="component" value="Unassembled WGS sequence"/>
</dbReference>
<protein>
    <recommendedName>
        <fullName evidence="1">HTH merR-type domain-containing protein</fullName>
    </recommendedName>
</protein>
<sequence length="60" mass="7065">MKTLSVQEVADYFGVSRETVVQWDKEKRLVPTGRTKQGWRYYLFADVERLEVDLAGKRKS</sequence>
<dbReference type="EMBL" id="MASQ01000091">
    <property type="protein sequence ID" value="OCB02658.1"/>
    <property type="molecule type" value="Genomic_DNA"/>
</dbReference>
<evidence type="ECO:0000259" key="1">
    <source>
        <dbReference type="PROSITE" id="PS50937"/>
    </source>
</evidence>
<evidence type="ECO:0000313" key="2">
    <source>
        <dbReference type="EMBL" id="OCB02658.1"/>
    </source>
</evidence>
<reference evidence="2 3" key="1">
    <citation type="submission" date="2016-07" db="EMBL/GenBank/DDBJ databases">
        <title>Draft genome of a psychrotolerant acidophile Acidithiobacillus ferrivorans strain YL15.</title>
        <authorList>
            <person name="Peng T."/>
            <person name="Ma L."/>
            <person name="Nan M."/>
            <person name="An N."/>
            <person name="Wang M."/>
            <person name="Qiu G."/>
            <person name="Zeng W."/>
        </authorList>
    </citation>
    <scope>NUCLEOTIDE SEQUENCE [LARGE SCALE GENOMIC DNA]</scope>
    <source>
        <strain evidence="2 3">YL15</strain>
    </source>
</reference>
<dbReference type="SUPFAM" id="SSF46955">
    <property type="entry name" value="Putative DNA-binding domain"/>
    <property type="match status" value="1"/>
</dbReference>
<dbReference type="AlphaFoldDB" id="A0A1B9BY69"/>
<dbReference type="Gene3D" id="1.10.1660.10">
    <property type="match status" value="1"/>
</dbReference>
<dbReference type="RefSeq" id="WP_065413454.1">
    <property type="nucleotide sequence ID" value="NZ_MASQ01000091.1"/>
</dbReference>
<dbReference type="GO" id="GO:0006355">
    <property type="term" value="P:regulation of DNA-templated transcription"/>
    <property type="evidence" value="ECO:0007669"/>
    <property type="project" value="InterPro"/>
</dbReference>
<comment type="caution">
    <text evidence="2">The sequence shown here is derived from an EMBL/GenBank/DDBJ whole genome shotgun (WGS) entry which is preliminary data.</text>
</comment>
<name>A0A1B9BY69_9PROT</name>
<feature type="domain" description="HTH merR-type" evidence="1">
    <location>
        <begin position="3"/>
        <end position="50"/>
    </location>
</feature>